<feature type="transmembrane region" description="Helical" evidence="1">
    <location>
        <begin position="26"/>
        <end position="49"/>
    </location>
</feature>
<keyword evidence="1" id="KW-0812">Transmembrane</keyword>
<dbReference type="Proteomes" id="UP000259211">
    <property type="component" value="Unassembled WGS sequence"/>
</dbReference>
<sequence length="184" mass="19923">MANPSSDSKPKYSHVPSLPDMPSAIVVARVIVIGFSVLWALVVCGMWAAGRSQSQTTLGPVLTSFALGMDSGGWVQYLLIPLAGCVLTVTMGRGHAIDRYLFTVLSLVWMWRLSRGNEFMRGFDVIGVMTVAAVLATVWSGPVNAWIKAVAERDKVIANPPEEGWLEPGQGQPWQTAVGGRRVR</sequence>
<accession>A0A3E2DEW4</accession>
<comment type="caution">
    <text evidence="2">The sequence shown here is derived from an EMBL/GenBank/DDBJ whole genome shotgun (WGS) entry which is preliminary data.</text>
</comment>
<proteinExistence type="predicted"/>
<gene>
    <name evidence="2" type="ORF">CHT91_08010</name>
</gene>
<keyword evidence="1" id="KW-1133">Transmembrane helix</keyword>
<dbReference type="AlphaFoldDB" id="A0A3E2DEW4"/>
<feature type="transmembrane region" description="Helical" evidence="1">
    <location>
        <begin position="125"/>
        <end position="147"/>
    </location>
</feature>
<evidence type="ECO:0000313" key="3">
    <source>
        <dbReference type="Proteomes" id="UP000259211"/>
    </source>
</evidence>
<feature type="transmembrane region" description="Helical" evidence="1">
    <location>
        <begin position="74"/>
        <end position="90"/>
    </location>
</feature>
<keyword evidence="1" id="KW-0472">Membrane</keyword>
<organism evidence="2 3">
    <name type="scientific">Cutibacterium avidum</name>
    <dbReference type="NCBI Taxonomy" id="33010"/>
    <lineage>
        <taxon>Bacteria</taxon>
        <taxon>Bacillati</taxon>
        <taxon>Actinomycetota</taxon>
        <taxon>Actinomycetes</taxon>
        <taxon>Propionibacteriales</taxon>
        <taxon>Propionibacteriaceae</taxon>
        <taxon>Cutibacterium</taxon>
    </lineage>
</organism>
<evidence type="ECO:0000256" key="1">
    <source>
        <dbReference type="SAM" id="Phobius"/>
    </source>
</evidence>
<protein>
    <submittedName>
        <fullName evidence="2">Uncharacterized protein</fullName>
    </submittedName>
</protein>
<reference evidence="2 3" key="1">
    <citation type="submission" date="2017-07" db="EMBL/GenBank/DDBJ databases">
        <authorList>
            <person name="Sun Z.S."/>
            <person name="Albrecht U."/>
            <person name="Echele G."/>
            <person name="Lee C.C."/>
        </authorList>
    </citation>
    <scope>NUCLEOTIDE SEQUENCE [LARGE SCALE GENOMIC DNA]</scope>
    <source>
        <strain evidence="2 3">P16-029</strain>
    </source>
</reference>
<name>A0A3E2DEW4_9ACTN</name>
<evidence type="ECO:0000313" key="2">
    <source>
        <dbReference type="EMBL" id="RFT43949.1"/>
    </source>
</evidence>
<dbReference type="EMBL" id="NOWI01000006">
    <property type="protein sequence ID" value="RFT43949.1"/>
    <property type="molecule type" value="Genomic_DNA"/>
</dbReference>